<dbReference type="InterPro" id="IPR032508">
    <property type="entry name" value="FecR_C"/>
</dbReference>
<protein>
    <submittedName>
        <fullName evidence="4">DUF4974 domain-containing protein</fullName>
    </submittedName>
</protein>
<feature type="domain" description="FecR protein" evidence="2">
    <location>
        <begin position="115"/>
        <end position="210"/>
    </location>
</feature>
<dbReference type="Gene3D" id="3.55.50.30">
    <property type="match status" value="1"/>
</dbReference>
<name>A0A418M062_9BACT</name>
<organism evidence="4 5">
    <name type="scientific">Fibrisoma montanum</name>
    <dbReference type="NCBI Taxonomy" id="2305895"/>
    <lineage>
        <taxon>Bacteria</taxon>
        <taxon>Pseudomonadati</taxon>
        <taxon>Bacteroidota</taxon>
        <taxon>Cytophagia</taxon>
        <taxon>Cytophagales</taxon>
        <taxon>Spirosomataceae</taxon>
        <taxon>Fibrisoma</taxon>
    </lineage>
</organism>
<dbReference type="OrthoDB" id="1523489at2"/>
<reference evidence="4 5" key="1">
    <citation type="submission" date="2018-08" db="EMBL/GenBank/DDBJ databases">
        <title>Fibrisoma montanum sp. nov., isolated from Danxia mountain soil.</title>
        <authorList>
            <person name="Huang Y."/>
        </authorList>
    </citation>
    <scope>NUCLEOTIDE SEQUENCE [LARGE SCALE GENOMIC DNA]</scope>
    <source>
        <strain evidence="4 5">HYT19</strain>
    </source>
</reference>
<dbReference type="EMBL" id="QXED01000009">
    <property type="protein sequence ID" value="RIV19061.1"/>
    <property type="molecule type" value="Genomic_DNA"/>
</dbReference>
<keyword evidence="1" id="KW-0472">Membrane</keyword>
<evidence type="ECO:0000259" key="2">
    <source>
        <dbReference type="Pfam" id="PF04773"/>
    </source>
</evidence>
<keyword evidence="1" id="KW-1133">Transmembrane helix</keyword>
<evidence type="ECO:0000313" key="4">
    <source>
        <dbReference type="EMBL" id="RIV19061.1"/>
    </source>
</evidence>
<dbReference type="PIRSF" id="PIRSF018266">
    <property type="entry name" value="FecR"/>
    <property type="match status" value="1"/>
</dbReference>
<evidence type="ECO:0000259" key="3">
    <source>
        <dbReference type="Pfam" id="PF16344"/>
    </source>
</evidence>
<dbReference type="AlphaFoldDB" id="A0A418M062"/>
<evidence type="ECO:0000256" key="1">
    <source>
        <dbReference type="SAM" id="Phobius"/>
    </source>
</evidence>
<comment type="caution">
    <text evidence="4">The sequence shown here is derived from an EMBL/GenBank/DDBJ whole genome shotgun (WGS) entry which is preliminary data.</text>
</comment>
<dbReference type="Pfam" id="PF16344">
    <property type="entry name" value="FecR_C"/>
    <property type="match status" value="1"/>
</dbReference>
<dbReference type="Proteomes" id="UP000283523">
    <property type="component" value="Unassembled WGS sequence"/>
</dbReference>
<feature type="domain" description="Protein FecR C-terminal" evidence="3">
    <location>
        <begin position="256"/>
        <end position="324"/>
    </location>
</feature>
<dbReference type="InterPro" id="IPR006860">
    <property type="entry name" value="FecR"/>
</dbReference>
<dbReference type="PANTHER" id="PTHR30273:SF2">
    <property type="entry name" value="PROTEIN FECR"/>
    <property type="match status" value="1"/>
</dbReference>
<keyword evidence="1" id="KW-0812">Transmembrane</keyword>
<proteinExistence type="predicted"/>
<accession>A0A418M062</accession>
<sequence length="325" mass="37247">MDEQLLEKYLRNQCSPTEVRQVLAFLATDDGQRLLQRVVDRETSSLRPMPLDPAEQAEAMRVFKRIQSAKRPALTATRSTTWWAVRWAAAAVVLLTLGMGSWWLYQQSIEEPCVTLRTPYGQTRLITLPDQSIVTLNGNSSVTYPVRWTDDKPREVWVEGEAFFDVVHTKSHQQFVVHLPAHMNVEVLGTRFNVYTRKSKTKVTLDTGRIRLLLDEQRKKQLVMKPGEMVVADTKGKTYYKKQVNARALASWRDQKLVFEGVSLLEIAQMLEDTYGVKVEIADPTLQKQRFSGSIPNQNINTILNGLSTLFDFHITRQSNRIVIQ</sequence>
<evidence type="ECO:0000313" key="5">
    <source>
        <dbReference type="Proteomes" id="UP000283523"/>
    </source>
</evidence>
<feature type="transmembrane region" description="Helical" evidence="1">
    <location>
        <begin position="84"/>
        <end position="105"/>
    </location>
</feature>
<gene>
    <name evidence="4" type="ORF">DYU11_26570</name>
</gene>
<keyword evidence="5" id="KW-1185">Reference proteome</keyword>
<dbReference type="InterPro" id="IPR012373">
    <property type="entry name" value="Ferrdict_sens_TM"/>
</dbReference>
<dbReference type="GO" id="GO:0016989">
    <property type="term" value="F:sigma factor antagonist activity"/>
    <property type="evidence" value="ECO:0007669"/>
    <property type="project" value="TreeGrafter"/>
</dbReference>
<dbReference type="Gene3D" id="2.60.120.1440">
    <property type="match status" value="1"/>
</dbReference>
<dbReference type="PANTHER" id="PTHR30273">
    <property type="entry name" value="PERIPLASMIC SIGNAL SENSOR AND SIGMA FACTOR ACTIVATOR FECR-RELATED"/>
    <property type="match status" value="1"/>
</dbReference>
<dbReference type="RefSeq" id="WP_119670771.1">
    <property type="nucleotide sequence ID" value="NZ_QXED01000009.1"/>
</dbReference>
<dbReference type="Pfam" id="PF04773">
    <property type="entry name" value="FecR"/>
    <property type="match status" value="1"/>
</dbReference>